<feature type="chain" id="PRO_5002948865" evidence="1">
    <location>
        <begin position="20"/>
        <end position="128"/>
    </location>
</feature>
<proteinExistence type="predicted"/>
<evidence type="ECO:0000313" key="3">
    <source>
        <dbReference type="Proteomes" id="UP000009080"/>
    </source>
</evidence>
<dbReference type="Proteomes" id="UP000009080">
    <property type="component" value="Chromosome"/>
</dbReference>
<accession>C5BJ67</accession>
<dbReference type="eggNOG" id="ENOG5032Z8U">
    <property type="taxonomic scope" value="Bacteria"/>
</dbReference>
<evidence type="ECO:0000313" key="2">
    <source>
        <dbReference type="EMBL" id="ACR10988.1"/>
    </source>
</evidence>
<keyword evidence="1" id="KW-0732">Signal</keyword>
<protein>
    <submittedName>
        <fullName evidence="2">Uncharacterized protein</fullName>
    </submittedName>
</protein>
<evidence type="ECO:0000256" key="1">
    <source>
        <dbReference type="SAM" id="SignalP"/>
    </source>
</evidence>
<dbReference type="RefSeq" id="WP_015817100.1">
    <property type="nucleotide sequence ID" value="NC_012997.1"/>
</dbReference>
<dbReference type="STRING" id="377629.TERTU_4479"/>
<name>C5BJ67_TERTT</name>
<dbReference type="HOGENOM" id="CLU_148698_0_0_6"/>
<sequence>MKKLLLAILGVIGMGSANADSPHDFSSVDSREKAVQLAQEGKLFKVLLFPAEFGGEDVPQNIVYVPAGIPEIKDKITGTFIRFVQEGLIDNLQVNPEYKGNSFVPSKINMKTSHSGKAGEFNPTIEIW</sequence>
<dbReference type="AlphaFoldDB" id="C5BJ67"/>
<organism evidence="2 3">
    <name type="scientific">Teredinibacter turnerae (strain ATCC 39867 / T7901)</name>
    <dbReference type="NCBI Taxonomy" id="377629"/>
    <lineage>
        <taxon>Bacteria</taxon>
        <taxon>Pseudomonadati</taxon>
        <taxon>Pseudomonadota</taxon>
        <taxon>Gammaproteobacteria</taxon>
        <taxon>Cellvibrionales</taxon>
        <taxon>Cellvibrionaceae</taxon>
        <taxon>Teredinibacter</taxon>
    </lineage>
</organism>
<keyword evidence="3" id="KW-1185">Reference proteome</keyword>
<feature type="signal peptide" evidence="1">
    <location>
        <begin position="1"/>
        <end position="19"/>
    </location>
</feature>
<dbReference type="EMBL" id="CP001614">
    <property type="protein sequence ID" value="ACR10988.1"/>
    <property type="molecule type" value="Genomic_DNA"/>
</dbReference>
<gene>
    <name evidence="2" type="ordered locus">TERTU_4479</name>
</gene>
<dbReference type="KEGG" id="ttu:TERTU_4479"/>
<reference evidence="2 3" key="1">
    <citation type="journal article" date="2009" name="PLoS ONE">
        <title>The complete genome of Teredinibacter turnerae T7901: an intracellular endosymbiont of marine wood-boring bivalves (shipworms).</title>
        <authorList>
            <person name="Yang J.C."/>
            <person name="Madupu R."/>
            <person name="Durkin A.S."/>
            <person name="Ekborg N.A."/>
            <person name="Pedamallu C.S."/>
            <person name="Hostetler J.B."/>
            <person name="Radune D."/>
            <person name="Toms B.S."/>
            <person name="Henrissat B."/>
            <person name="Coutinho P.M."/>
            <person name="Schwarz S."/>
            <person name="Field L."/>
            <person name="Trindade-Silva A.E."/>
            <person name="Soares C.A.G."/>
            <person name="Elshahawi S."/>
            <person name="Hanora A."/>
            <person name="Schmidt E.W."/>
            <person name="Haygood M.G."/>
            <person name="Posfai J."/>
            <person name="Benner J."/>
            <person name="Madinger C."/>
            <person name="Nove J."/>
            <person name="Anton B."/>
            <person name="Chaudhary K."/>
            <person name="Foster J."/>
            <person name="Holman A."/>
            <person name="Kumar S."/>
            <person name="Lessard P.A."/>
            <person name="Luyten Y.A."/>
            <person name="Slatko B."/>
            <person name="Wood N."/>
            <person name="Wu B."/>
            <person name="Teplitski M."/>
            <person name="Mougous J.D."/>
            <person name="Ward N."/>
            <person name="Eisen J.A."/>
            <person name="Badger J.H."/>
            <person name="Distel D.L."/>
        </authorList>
    </citation>
    <scope>NUCLEOTIDE SEQUENCE [LARGE SCALE GENOMIC DNA]</scope>
    <source>
        <strain evidence="3">ATCC 39867 / T7901</strain>
    </source>
</reference>